<gene>
    <name evidence="1" type="ORF">LX24_00350</name>
</gene>
<dbReference type="AlphaFoldDB" id="A0A5S4ZYX7"/>
<protein>
    <submittedName>
        <fullName evidence="1">Uncharacterized protein</fullName>
    </submittedName>
</protein>
<proteinExistence type="predicted"/>
<organism evidence="1 2">
    <name type="scientific">Desulfallas thermosapovorans DSM 6562</name>
    <dbReference type="NCBI Taxonomy" id="1121431"/>
    <lineage>
        <taxon>Bacteria</taxon>
        <taxon>Bacillati</taxon>
        <taxon>Bacillota</taxon>
        <taxon>Clostridia</taxon>
        <taxon>Eubacteriales</taxon>
        <taxon>Desulfallaceae</taxon>
        <taxon>Desulfallas</taxon>
    </lineage>
</organism>
<sequence>MKILLSTGNKKLTAQMGSAGFEMAVSERFYAQGEMISEFGVFSL</sequence>
<dbReference type="EMBL" id="VNHM01000001">
    <property type="protein sequence ID" value="TYO98065.1"/>
    <property type="molecule type" value="Genomic_DNA"/>
</dbReference>
<name>A0A5S4ZYX7_9FIRM</name>
<reference evidence="1 2" key="1">
    <citation type="submission" date="2019-07" db="EMBL/GenBank/DDBJ databases">
        <title>Genomic Encyclopedia of Type Strains, Phase I: the one thousand microbial genomes (KMG-I) project.</title>
        <authorList>
            <person name="Kyrpides N."/>
        </authorList>
    </citation>
    <scope>NUCLEOTIDE SEQUENCE [LARGE SCALE GENOMIC DNA]</scope>
    <source>
        <strain evidence="1 2">DSM 6562</strain>
    </source>
</reference>
<comment type="caution">
    <text evidence="1">The sequence shown here is derived from an EMBL/GenBank/DDBJ whole genome shotgun (WGS) entry which is preliminary data.</text>
</comment>
<evidence type="ECO:0000313" key="1">
    <source>
        <dbReference type="EMBL" id="TYO98065.1"/>
    </source>
</evidence>
<evidence type="ECO:0000313" key="2">
    <source>
        <dbReference type="Proteomes" id="UP000323166"/>
    </source>
</evidence>
<accession>A0A5S4ZYX7</accession>
<dbReference type="Proteomes" id="UP000323166">
    <property type="component" value="Unassembled WGS sequence"/>
</dbReference>
<keyword evidence="2" id="KW-1185">Reference proteome</keyword>